<comment type="caution">
    <text evidence="2">The sequence shown here is derived from an EMBL/GenBank/DDBJ whole genome shotgun (WGS) entry which is preliminary data.</text>
</comment>
<accession>A0ABQ9G5T4</accession>
<evidence type="ECO:0000313" key="3">
    <source>
        <dbReference type="Proteomes" id="UP001159363"/>
    </source>
</evidence>
<reference evidence="2 3" key="1">
    <citation type="submission" date="2023-02" db="EMBL/GenBank/DDBJ databases">
        <title>LHISI_Scaffold_Assembly.</title>
        <authorList>
            <person name="Stuart O.P."/>
            <person name="Cleave R."/>
            <person name="Magrath M.J.L."/>
            <person name="Mikheyev A.S."/>
        </authorList>
    </citation>
    <scope>NUCLEOTIDE SEQUENCE [LARGE SCALE GENOMIC DNA]</scope>
    <source>
        <strain evidence="2">Daus_M_001</strain>
        <tissue evidence="2">Leg muscle</tissue>
    </source>
</reference>
<keyword evidence="3" id="KW-1185">Reference proteome</keyword>
<name>A0ABQ9G5T4_9NEOP</name>
<feature type="compositionally biased region" description="Basic and acidic residues" evidence="1">
    <location>
        <begin position="10"/>
        <end position="20"/>
    </location>
</feature>
<dbReference type="Proteomes" id="UP001159363">
    <property type="component" value="Chromosome 14"/>
</dbReference>
<feature type="region of interest" description="Disordered" evidence="1">
    <location>
        <begin position="1"/>
        <end position="27"/>
    </location>
</feature>
<dbReference type="EMBL" id="JARBHB010000015">
    <property type="protein sequence ID" value="KAJ8867820.1"/>
    <property type="molecule type" value="Genomic_DNA"/>
</dbReference>
<proteinExistence type="predicted"/>
<gene>
    <name evidence="2" type="ORF">PR048_031625</name>
</gene>
<evidence type="ECO:0000313" key="2">
    <source>
        <dbReference type="EMBL" id="KAJ8867820.1"/>
    </source>
</evidence>
<organism evidence="2 3">
    <name type="scientific">Dryococelus australis</name>
    <dbReference type="NCBI Taxonomy" id="614101"/>
    <lineage>
        <taxon>Eukaryota</taxon>
        <taxon>Metazoa</taxon>
        <taxon>Ecdysozoa</taxon>
        <taxon>Arthropoda</taxon>
        <taxon>Hexapoda</taxon>
        <taxon>Insecta</taxon>
        <taxon>Pterygota</taxon>
        <taxon>Neoptera</taxon>
        <taxon>Polyneoptera</taxon>
        <taxon>Phasmatodea</taxon>
        <taxon>Verophasmatodea</taxon>
        <taxon>Anareolatae</taxon>
        <taxon>Phasmatidae</taxon>
        <taxon>Eurycanthinae</taxon>
        <taxon>Dryococelus</taxon>
    </lineage>
</organism>
<sequence length="511" mass="57956">MKGRGGGGGELHDSHMRESGSDTVGNRTRFTDVGGYYTVIRRQQCSPIGLAHPELRPQPYRTSLGRIGSPGEGSSGVAKIDCSTHGMVARGMATNPRGCPANTRREQARQSGCCYSRKRWRYEILMDWQPPSKHCGQSMVHTSVEKARVDPGREDCFIVRQVESTPRESLRTIQGHVTAAGDTPVSTRRIAERDLLSRHPLPLLPEHRRARTTAEFESVNVLTIALFHTSIVERHIVRARDVMMWGFTPYYPHVPQVVIKRTLSARRWVHDILRACELPFLVQLDNPDALFTSKWLNMENSLTRHAHARAHTRTRTLHSAVMTEKHCLVANEWTDGQHANWLQFRSGCFALTNLRFSITCKIDTENCCAIRVQRWTRDRDEVHFEPPKLAVRNIDPRSATIIEDSEIRNHENFLVQHFYIGTKIKLDPASELGSFDLGSRKMVQLGISNFLATRSVSEEVYKDEHGARKRNESGRIRMADLPWRSRLACHRSGVREALGSNHGHSMGVNIS</sequence>
<evidence type="ECO:0000256" key="1">
    <source>
        <dbReference type="SAM" id="MobiDB-lite"/>
    </source>
</evidence>
<protein>
    <submittedName>
        <fullName evidence="2">Uncharacterized protein</fullName>
    </submittedName>
</protein>